<sequence>MDRAQLISHIQECGINASVRQEAVDLLLSGPKKDERMILWMEISGAGLQLRENPIYYARLVSTKKDIVTIYTKQIDKDLKRTFPEESLFAREETIASLKNILVAYSWRNPTVGYCQGLNYIVGRLLSIGFSEDECFWLLAQIVETYLPVDYFSIMSGVLVDQRVYDYLLRKKMPRLFQHLLNLEIDATIYTVKWFICMFGFSFPKKVVLRIWDHFFVKGDTFIFKVALGLMWGSRNQILNLHEFTEVLGFIESKTKHCTDRKVMLRYASKKKLRVSDSAIKYLREHFKTEIDLELEQQYSQVLTSEQVYGTINKFCVNTQECQQKLRRTSSFFTFQTSKSIHIIDDYVDDACIPKVFNTSQLKNAQEKLMLGKRNHLCSVESNNFSSSNFEEKENLDEFLNKARDRDRLSRRLTTFHELDFKFLEDESTMVESP</sequence>
<dbReference type="Gene3D" id="1.10.472.80">
    <property type="entry name" value="Ypt/Rab-GAP domain of gyp1p, domain 3"/>
    <property type="match status" value="1"/>
</dbReference>
<reference evidence="2" key="1">
    <citation type="submission" date="2021-09" db="EMBL/GenBank/DDBJ databases">
        <authorList>
            <consortium name="AG Swart"/>
            <person name="Singh M."/>
            <person name="Singh A."/>
            <person name="Seah K."/>
            <person name="Emmerich C."/>
        </authorList>
    </citation>
    <scope>NUCLEOTIDE SEQUENCE</scope>
    <source>
        <strain evidence="2">ATCC30299</strain>
    </source>
</reference>
<dbReference type="AlphaFoldDB" id="A0AAU9JWW9"/>
<dbReference type="FunFam" id="1.10.8.270:FF:000026">
    <property type="entry name" value="TBC (Tre-2/Bub2/Cdc16) domain family"/>
    <property type="match status" value="1"/>
</dbReference>
<name>A0AAU9JWW9_9CILI</name>
<dbReference type="InterPro" id="IPR035969">
    <property type="entry name" value="Rab-GAP_TBC_sf"/>
</dbReference>
<protein>
    <recommendedName>
        <fullName evidence="1">Rab-GAP TBC domain-containing protein</fullName>
    </recommendedName>
</protein>
<dbReference type="InterPro" id="IPR050302">
    <property type="entry name" value="Rab_GAP_TBC_domain"/>
</dbReference>
<feature type="domain" description="Rab-GAP TBC" evidence="1">
    <location>
        <begin position="30"/>
        <end position="219"/>
    </location>
</feature>
<evidence type="ECO:0000259" key="1">
    <source>
        <dbReference type="PROSITE" id="PS50086"/>
    </source>
</evidence>
<dbReference type="Pfam" id="PF00566">
    <property type="entry name" value="RabGAP-TBC"/>
    <property type="match status" value="1"/>
</dbReference>
<dbReference type="SMART" id="SM00164">
    <property type="entry name" value="TBC"/>
    <property type="match status" value="1"/>
</dbReference>
<evidence type="ECO:0000313" key="2">
    <source>
        <dbReference type="EMBL" id="CAG9332208.1"/>
    </source>
</evidence>
<dbReference type="InterPro" id="IPR000195">
    <property type="entry name" value="Rab-GAP-TBC_dom"/>
</dbReference>
<dbReference type="PANTHER" id="PTHR47219:SF20">
    <property type="entry name" value="TBC1 DOMAIN FAMILY MEMBER 2B"/>
    <property type="match status" value="1"/>
</dbReference>
<organism evidence="2 3">
    <name type="scientific">Blepharisma stoltei</name>
    <dbReference type="NCBI Taxonomy" id="1481888"/>
    <lineage>
        <taxon>Eukaryota</taxon>
        <taxon>Sar</taxon>
        <taxon>Alveolata</taxon>
        <taxon>Ciliophora</taxon>
        <taxon>Postciliodesmatophora</taxon>
        <taxon>Heterotrichea</taxon>
        <taxon>Heterotrichida</taxon>
        <taxon>Blepharismidae</taxon>
        <taxon>Blepharisma</taxon>
    </lineage>
</organism>
<dbReference type="PANTHER" id="PTHR47219">
    <property type="entry name" value="RAB GTPASE-ACTIVATING PROTEIN 1-LIKE"/>
    <property type="match status" value="1"/>
</dbReference>
<dbReference type="SUPFAM" id="SSF47923">
    <property type="entry name" value="Ypt/Rab-GAP domain of gyp1p"/>
    <property type="match status" value="2"/>
</dbReference>
<comment type="caution">
    <text evidence="2">The sequence shown here is derived from an EMBL/GenBank/DDBJ whole genome shotgun (WGS) entry which is preliminary data.</text>
</comment>
<dbReference type="Gene3D" id="1.10.8.270">
    <property type="entry name" value="putative rabgap domain of human tbc1 domain family member 14 like domains"/>
    <property type="match status" value="1"/>
</dbReference>
<dbReference type="GO" id="GO:0031267">
    <property type="term" value="F:small GTPase binding"/>
    <property type="evidence" value="ECO:0007669"/>
    <property type="project" value="TreeGrafter"/>
</dbReference>
<evidence type="ECO:0000313" key="3">
    <source>
        <dbReference type="Proteomes" id="UP001162131"/>
    </source>
</evidence>
<dbReference type="Proteomes" id="UP001162131">
    <property type="component" value="Unassembled WGS sequence"/>
</dbReference>
<keyword evidence="3" id="KW-1185">Reference proteome</keyword>
<dbReference type="EMBL" id="CAJZBQ010000054">
    <property type="protein sequence ID" value="CAG9332208.1"/>
    <property type="molecule type" value="Genomic_DNA"/>
</dbReference>
<dbReference type="GO" id="GO:0005096">
    <property type="term" value="F:GTPase activator activity"/>
    <property type="evidence" value="ECO:0007669"/>
    <property type="project" value="TreeGrafter"/>
</dbReference>
<dbReference type="PROSITE" id="PS50086">
    <property type="entry name" value="TBC_RABGAP"/>
    <property type="match status" value="1"/>
</dbReference>
<accession>A0AAU9JWW9</accession>
<gene>
    <name evidence="2" type="ORF">BSTOLATCC_MIC55660</name>
</gene>
<proteinExistence type="predicted"/>